<accession>A0A936Z7T2</accession>
<dbReference type="PANTHER" id="PTHR36582:SF2">
    <property type="entry name" value="ANTITOXIN PARD"/>
    <property type="match status" value="1"/>
</dbReference>
<name>A0A936Z7T2_9HYPH</name>
<keyword evidence="5" id="KW-1185">Reference proteome</keyword>
<evidence type="ECO:0000313" key="4">
    <source>
        <dbReference type="EMBL" id="MBL0405633.1"/>
    </source>
</evidence>
<comment type="caution">
    <text evidence="4">The sequence shown here is derived from an EMBL/GenBank/DDBJ whole genome shotgun (WGS) entry which is preliminary data.</text>
</comment>
<gene>
    <name evidence="4" type="ORF">JKG68_16825</name>
</gene>
<evidence type="ECO:0000256" key="1">
    <source>
        <dbReference type="ARBA" id="ARBA00008580"/>
    </source>
</evidence>
<dbReference type="SUPFAM" id="SSF47598">
    <property type="entry name" value="Ribbon-helix-helix"/>
    <property type="match status" value="1"/>
</dbReference>
<dbReference type="InterPro" id="IPR010985">
    <property type="entry name" value="Ribbon_hlx_hlx"/>
</dbReference>
<dbReference type="NCBIfam" id="TIGR02606">
    <property type="entry name" value="antidote_CC2985"/>
    <property type="match status" value="1"/>
</dbReference>
<proteinExistence type="inferred from homology"/>
<evidence type="ECO:0000313" key="5">
    <source>
        <dbReference type="Proteomes" id="UP000605848"/>
    </source>
</evidence>
<dbReference type="PANTHER" id="PTHR36582">
    <property type="entry name" value="ANTITOXIN PARD"/>
    <property type="match status" value="1"/>
</dbReference>
<evidence type="ECO:0000256" key="3">
    <source>
        <dbReference type="SAM" id="MobiDB-lite"/>
    </source>
</evidence>
<feature type="region of interest" description="Disordered" evidence="3">
    <location>
        <begin position="44"/>
        <end position="64"/>
    </location>
</feature>
<dbReference type="Proteomes" id="UP000605848">
    <property type="component" value="Unassembled WGS sequence"/>
</dbReference>
<sequence>MPARNTLHVSVTPELAAFVDEQIASGDYRTASEVVRAGLRLLADQERRKERRHAHPPQGKRDAR</sequence>
<dbReference type="Gene3D" id="6.10.10.120">
    <property type="entry name" value="Antitoxin ParD1-like"/>
    <property type="match status" value="1"/>
</dbReference>
<dbReference type="Pfam" id="PF03693">
    <property type="entry name" value="ParD_antitoxin"/>
    <property type="match status" value="1"/>
</dbReference>
<reference evidence="4" key="1">
    <citation type="submission" date="2021-01" db="EMBL/GenBank/DDBJ databases">
        <title>Microvirga sp.</title>
        <authorList>
            <person name="Kim M.K."/>
        </authorList>
    </citation>
    <scope>NUCLEOTIDE SEQUENCE</scope>
    <source>
        <strain evidence="4">5420S-16</strain>
    </source>
</reference>
<dbReference type="GO" id="GO:0006355">
    <property type="term" value="P:regulation of DNA-templated transcription"/>
    <property type="evidence" value="ECO:0007669"/>
    <property type="project" value="InterPro"/>
</dbReference>
<dbReference type="CDD" id="cd22231">
    <property type="entry name" value="RHH_NikR_HicB-like"/>
    <property type="match status" value="1"/>
</dbReference>
<evidence type="ECO:0000256" key="2">
    <source>
        <dbReference type="ARBA" id="ARBA00022649"/>
    </source>
</evidence>
<dbReference type="RefSeq" id="WP_202061774.1">
    <property type="nucleotide sequence ID" value="NZ_JAEQMY010000025.1"/>
</dbReference>
<dbReference type="EMBL" id="JAEQMY010000025">
    <property type="protein sequence ID" value="MBL0405633.1"/>
    <property type="molecule type" value="Genomic_DNA"/>
</dbReference>
<organism evidence="4 5">
    <name type="scientific">Microvirga aerilata</name>
    <dbReference type="NCBI Taxonomy" id="670292"/>
    <lineage>
        <taxon>Bacteria</taxon>
        <taxon>Pseudomonadati</taxon>
        <taxon>Pseudomonadota</taxon>
        <taxon>Alphaproteobacteria</taxon>
        <taxon>Hyphomicrobiales</taxon>
        <taxon>Methylobacteriaceae</taxon>
        <taxon>Microvirga</taxon>
    </lineage>
</organism>
<dbReference type="AlphaFoldDB" id="A0A936Z7T2"/>
<keyword evidence="2" id="KW-1277">Toxin-antitoxin system</keyword>
<dbReference type="InterPro" id="IPR038296">
    <property type="entry name" value="ParD_sf"/>
</dbReference>
<dbReference type="InterPro" id="IPR022789">
    <property type="entry name" value="ParD"/>
</dbReference>
<comment type="similarity">
    <text evidence="1">Belongs to the ParD antitoxin family.</text>
</comment>
<protein>
    <submittedName>
        <fullName evidence="4">Type II toxin-antitoxin system ParD family antitoxin</fullName>
    </submittedName>
</protein>